<sequence length="756" mass="87559">MQNVSIYLLLLLWAETDVLAKGHIWTTPSPEQLGITPDPGYDWATPTSRWYDWNGNRYGWTTPSPYWGRSKSRYYWATPTPYWRRKYDRPTPGYGWVTPEPYWRRSKSRYDWPTPTPYWRGDRTRYGWETPEPYWSRSKSRYDWPTPTPYWRGSRTRYGWATPEPYWRRSRPRYDWPTPTPYWRGDRTRYGWETPAPYWRREGSRYGWATAGYDRPTLTPYWRRQYYWATQAPYWHRRYDWATPTSYWQWMRPTEPSYITPAVSDLPVPLIKVYRLMGGYEDDVIVACQQSSGSVTRSRLQLNVVVGTQNFTLSYPDFSRGPERLFKITVSSPAMFTCVQTLYGETLLSDVFAYSKRRDDQGSPAPHVFLSYHTFATFMGCLFILMLLAVITVTLLKIHKVKQANTMTSQWQCFSPCRGSLILSSRMSGPLTSTVLLFLSLVLLHSPALRAKPLSAGHSRVRSIDGGMTRVRRDLHDSLPYEAQMMSYSPGAEMKVRASDLYNQPDAWKAKGLSQALQQLVENDQRRDQEATYLANVMRLLSQIDDQEDTGDTGDFQGPYPPDYDEAEPGVSMAKPQAAWQDALSPQLTQALLNRYRQERLLQEVANRIPEQREQSRDQEVLRYLVEKILSSLSPGKAPSTSGGRRAKRDVDTVAAAAAAVGRSGPALRRSRRSLDAAPPPLQDSEQVSLVRVKRLGDEDEEGDAGHRMMTLQPVGLQRMKRIDEESQPAKHSRRRRSLTYDPTLLAQHILQYLPQ</sequence>
<keyword evidence="2" id="KW-1133">Transmembrane helix</keyword>
<proteinExistence type="predicted"/>
<accession>A0ABD1KWS6</accession>
<feature type="transmembrane region" description="Helical" evidence="2">
    <location>
        <begin position="431"/>
        <end position="449"/>
    </location>
</feature>
<evidence type="ECO:0000313" key="5">
    <source>
        <dbReference type="Proteomes" id="UP001591681"/>
    </source>
</evidence>
<protein>
    <submittedName>
        <fullName evidence="4">Uncharacterized protein</fullName>
    </submittedName>
</protein>
<dbReference type="AlphaFoldDB" id="A0ABD1KWS6"/>
<feature type="signal peptide" evidence="3">
    <location>
        <begin position="1"/>
        <end position="20"/>
    </location>
</feature>
<keyword evidence="5" id="KW-1185">Reference proteome</keyword>
<gene>
    <name evidence="4" type="ORF">ACEWY4_000329</name>
</gene>
<name>A0ABD1KWS6_9TELE</name>
<dbReference type="EMBL" id="JBHFQA010000001">
    <property type="protein sequence ID" value="KAL2103461.1"/>
    <property type="molecule type" value="Genomic_DNA"/>
</dbReference>
<feature type="transmembrane region" description="Helical" evidence="2">
    <location>
        <begin position="375"/>
        <end position="396"/>
    </location>
</feature>
<evidence type="ECO:0000256" key="1">
    <source>
        <dbReference type="SAM" id="MobiDB-lite"/>
    </source>
</evidence>
<evidence type="ECO:0000313" key="4">
    <source>
        <dbReference type="EMBL" id="KAL2103461.1"/>
    </source>
</evidence>
<organism evidence="4 5">
    <name type="scientific">Coilia grayii</name>
    <name type="common">Gray's grenadier anchovy</name>
    <dbReference type="NCBI Taxonomy" id="363190"/>
    <lineage>
        <taxon>Eukaryota</taxon>
        <taxon>Metazoa</taxon>
        <taxon>Chordata</taxon>
        <taxon>Craniata</taxon>
        <taxon>Vertebrata</taxon>
        <taxon>Euteleostomi</taxon>
        <taxon>Actinopterygii</taxon>
        <taxon>Neopterygii</taxon>
        <taxon>Teleostei</taxon>
        <taxon>Clupei</taxon>
        <taxon>Clupeiformes</taxon>
        <taxon>Clupeoidei</taxon>
        <taxon>Engraulidae</taxon>
        <taxon>Coilinae</taxon>
        <taxon>Coilia</taxon>
    </lineage>
</organism>
<keyword evidence="2" id="KW-0472">Membrane</keyword>
<dbReference type="InterPro" id="IPR010832">
    <property type="entry name" value="ProSAAS"/>
</dbReference>
<reference evidence="4 5" key="1">
    <citation type="submission" date="2024-09" db="EMBL/GenBank/DDBJ databases">
        <title>A chromosome-level genome assembly of Gray's grenadier anchovy, Coilia grayii.</title>
        <authorList>
            <person name="Fu Z."/>
        </authorList>
    </citation>
    <scope>NUCLEOTIDE SEQUENCE [LARGE SCALE GENOMIC DNA]</scope>
    <source>
        <strain evidence="4">G4</strain>
        <tissue evidence="4">Muscle</tissue>
    </source>
</reference>
<evidence type="ECO:0000256" key="2">
    <source>
        <dbReference type="SAM" id="Phobius"/>
    </source>
</evidence>
<dbReference type="Proteomes" id="UP001591681">
    <property type="component" value="Unassembled WGS sequence"/>
</dbReference>
<feature type="region of interest" description="Disordered" evidence="1">
    <location>
        <begin position="658"/>
        <end position="687"/>
    </location>
</feature>
<keyword evidence="2" id="KW-0812">Transmembrane</keyword>
<comment type="caution">
    <text evidence="4">The sequence shown here is derived from an EMBL/GenBank/DDBJ whole genome shotgun (WGS) entry which is preliminary data.</text>
</comment>
<keyword evidence="3" id="KW-0732">Signal</keyword>
<dbReference type="Pfam" id="PF07259">
    <property type="entry name" value="ProSAAS"/>
    <property type="match status" value="1"/>
</dbReference>
<feature type="chain" id="PRO_5044794783" evidence="3">
    <location>
        <begin position="21"/>
        <end position="756"/>
    </location>
</feature>
<evidence type="ECO:0000256" key="3">
    <source>
        <dbReference type="SAM" id="SignalP"/>
    </source>
</evidence>